<evidence type="ECO:0000313" key="2">
    <source>
        <dbReference type="EMBL" id="GAW25328.1"/>
    </source>
</evidence>
<evidence type="ECO:0000313" key="3">
    <source>
        <dbReference type="Proteomes" id="UP000054516"/>
    </source>
</evidence>
<reference evidence="2" key="1">
    <citation type="submission" date="2016-03" db="EMBL/GenBank/DDBJ databases">
        <title>Draft genome sequence of Rosellinia necatrix.</title>
        <authorList>
            <person name="Kanematsu S."/>
        </authorList>
    </citation>
    <scope>NUCLEOTIDE SEQUENCE [LARGE SCALE GENOMIC DNA]</scope>
    <source>
        <strain evidence="2">W97</strain>
    </source>
</reference>
<sequence>MLFTHWISRGRAQELDTDGPFTLPLPLLSSPFGESKSDTRERHKRGRTVHDDPHVRLDPPADLDRAHDARAPRDDGPRLVPHEEPLPQAAGARDRSICGQGLRTPRSRTTARGSIPSAVMAATTARWWRRRL</sequence>
<name>A0A1S8A5E4_ROSNE</name>
<keyword evidence="3" id="KW-1185">Reference proteome</keyword>
<feature type="region of interest" description="Disordered" evidence="1">
    <location>
        <begin position="15"/>
        <end position="112"/>
    </location>
</feature>
<proteinExistence type="predicted"/>
<evidence type="ECO:0000256" key="1">
    <source>
        <dbReference type="SAM" id="MobiDB-lite"/>
    </source>
</evidence>
<feature type="compositionally biased region" description="Basic and acidic residues" evidence="1">
    <location>
        <begin position="48"/>
        <end position="85"/>
    </location>
</feature>
<dbReference type="Proteomes" id="UP000054516">
    <property type="component" value="Unassembled WGS sequence"/>
</dbReference>
<protein>
    <submittedName>
        <fullName evidence="2">Uncharacterized protein</fullName>
    </submittedName>
</protein>
<organism evidence="2">
    <name type="scientific">Rosellinia necatrix</name>
    <name type="common">White root-rot fungus</name>
    <dbReference type="NCBI Taxonomy" id="77044"/>
    <lineage>
        <taxon>Eukaryota</taxon>
        <taxon>Fungi</taxon>
        <taxon>Dikarya</taxon>
        <taxon>Ascomycota</taxon>
        <taxon>Pezizomycotina</taxon>
        <taxon>Sordariomycetes</taxon>
        <taxon>Xylariomycetidae</taxon>
        <taxon>Xylariales</taxon>
        <taxon>Xylariaceae</taxon>
        <taxon>Rosellinia</taxon>
    </lineage>
</organism>
<dbReference type="AlphaFoldDB" id="A0A1S8A5E4"/>
<feature type="compositionally biased region" description="Low complexity" evidence="1">
    <location>
        <begin position="20"/>
        <end position="32"/>
    </location>
</feature>
<gene>
    <name evidence="2" type="ORF">SAMD00023353_0403640</name>
</gene>
<dbReference type="EMBL" id="DF977449">
    <property type="protein sequence ID" value="GAW25328.1"/>
    <property type="molecule type" value="Genomic_DNA"/>
</dbReference>
<accession>A0A1S8A5E4</accession>